<proteinExistence type="predicted"/>
<name>A0ABW0E7X0_9BACT</name>
<dbReference type="Pfam" id="PF16267">
    <property type="entry name" value="DUF4920"/>
    <property type="match status" value="1"/>
</dbReference>
<dbReference type="PROSITE" id="PS51257">
    <property type="entry name" value="PROKAR_LIPOPROTEIN"/>
    <property type="match status" value="1"/>
</dbReference>
<feature type="signal peptide" evidence="1">
    <location>
        <begin position="1"/>
        <end position="17"/>
    </location>
</feature>
<dbReference type="Proteomes" id="UP001596161">
    <property type="component" value="Unassembled WGS sequence"/>
</dbReference>
<sequence>MKKILYPALACSILAFAACTKSETKTETTEIEKTETSVNGGKSYGEKITPDNAIAVADLVKNMAGKDSMEVKISGEIEEVCQMKGCWVTIKMPTGEAMRVMFGEDDYFVPKDVSGKNAIMEGVAYRKIIPVDEQRHYLEDAGKSKEEIMAITQPDTTLTFDAKGIIIL</sequence>
<evidence type="ECO:0000313" key="2">
    <source>
        <dbReference type="EMBL" id="MFC5270007.1"/>
    </source>
</evidence>
<protein>
    <submittedName>
        <fullName evidence="2">DUF4920 domain-containing protein</fullName>
    </submittedName>
</protein>
<gene>
    <name evidence="2" type="ORF">ACFPIB_05260</name>
</gene>
<dbReference type="RefSeq" id="WP_378016380.1">
    <property type="nucleotide sequence ID" value="NZ_JBHSKT010000002.1"/>
</dbReference>
<accession>A0ABW0E7X0</accession>
<feature type="chain" id="PRO_5046831889" evidence="1">
    <location>
        <begin position="18"/>
        <end position="168"/>
    </location>
</feature>
<dbReference type="InterPro" id="IPR032577">
    <property type="entry name" value="DUF4920"/>
</dbReference>
<keyword evidence="1" id="KW-0732">Signal</keyword>
<keyword evidence="3" id="KW-1185">Reference proteome</keyword>
<reference evidence="3" key="1">
    <citation type="journal article" date="2019" name="Int. J. Syst. Evol. Microbiol.">
        <title>The Global Catalogue of Microorganisms (GCM) 10K type strain sequencing project: providing services to taxonomists for standard genome sequencing and annotation.</title>
        <authorList>
            <consortium name="The Broad Institute Genomics Platform"/>
            <consortium name="The Broad Institute Genome Sequencing Center for Infectious Disease"/>
            <person name="Wu L."/>
            <person name="Ma J."/>
        </authorList>
    </citation>
    <scope>NUCLEOTIDE SEQUENCE [LARGE SCALE GENOMIC DNA]</scope>
    <source>
        <strain evidence="3">KACC 12602</strain>
    </source>
</reference>
<dbReference type="EMBL" id="JBHSKT010000002">
    <property type="protein sequence ID" value="MFC5270007.1"/>
    <property type="molecule type" value="Genomic_DNA"/>
</dbReference>
<organism evidence="2 3">
    <name type="scientific">Adhaeribacter terreus</name>
    <dbReference type="NCBI Taxonomy" id="529703"/>
    <lineage>
        <taxon>Bacteria</taxon>
        <taxon>Pseudomonadati</taxon>
        <taxon>Bacteroidota</taxon>
        <taxon>Cytophagia</taxon>
        <taxon>Cytophagales</taxon>
        <taxon>Hymenobacteraceae</taxon>
        <taxon>Adhaeribacter</taxon>
    </lineage>
</organism>
<comment type="caution">
    <text evidence="2">The sequence shown here is derived from an EMBL/GenBank/DDBJ whole genome shotgun (WGS) entry which is preliminary data.</text>
</comment>
<evidence type="ECO:0000313" key="3">
    <source>
        <dbReference type="Proteomes" id="UP001596161"/>
    </source>
</evidence>
<evidence type="ECO:0000256" key="1">
    <source>
        <dbReference type="SAM" id="SignalP"/>
    </source>
</evidence>